<comment type="caution">
    <text evidence="4">The sequence shown here is derived from an EMBL/GenBank/DDBJ whole genome shotgun (WGS) entry which is preliminary data.</text>
</comment>
<gene>
    <name evidence="4" type="ORF">LzC2_32080</name>
</gene>
<dbReference type="InterPro" id="IPR052701">
    <property type="entry name" value="GAG_Ulvan_Degrading_Sulfatases"/>
</dbReference>
<reference evidence="4 5" key="1">
    <citation type="journal article" date="2020" name="Syst. Appl. Microbiol.">
        <title>Alienimonas chondri sp. nov., a novel planctomycete isolated from the biofilm of the red alga Chondrus crispus.</title>
        <authorList>
            <person name="Vitorino I."/>
            <person name="Albuquerque L."/>
            <person name="Wiegand S."/>
            <person name="Kallscheuer N."/>
            <person name="da Costa M.S."/>
            <person name="Lobo-da-Cunha A."/>
            <person name="Jogler C."/>
            <person name="Lage O.M."/>
        </authorList>
    </citation>
    <scope>NUCLEOTIDE SEQUENCE [LARGE SCALE GENOMIC DNA]</scope>
    <source>
        <strain evidence="4 5">LzC2</strain>
    </source>
</reference>
<feature type="signal peptide" evidence="2">
    <location>
        <begin position="1"/>
        <end position="38"/>
    </location>
</feature>
<dbReference type="Proteomes" id="UP000609651">
    <property type="component" value="Unassembled WGS sequence"/>
</dbReference>
<feature type="chain" id="PRO_5045500497" description="Sulfatase N-terminal domain-containing protein" evidence="2">
    <location>
        <begin position="39"/>
        <end position="500"/>
    </location>
</feature>
<sequence>MPPSAFGFDFPVAASLARSAIRLACAYLLLAGAATASADDRPNFLVILADDATWSDFGFTGSPDAKTPHLDRLATQSLRFTRMYSPASCCSPTRHALYTGLGPIRSGAYPNHTRVEQGTRSLFTHLKEVGYRVALQGKEHVAPRASFPYERLGNVPDGAPAKTRAFLSSAKEQDEPWLLVYASHEPHVPWNRGDASRWNADDVTVPPTMLDTPETRESLVQYHAEISALDGEVGDLLKALDETGAAENTVVIFLSEQGGQMPGAGKWTCWETGVRAAALVRWPGRVAAGATTDALASYIDVTPTLLEIAGLDPAAVDPGCPDAEGNVPMDGRSLLPVLTGDATEHREFVFAEHTNVGINGATAPFPIRSAVGRRFKYIRNLAPGNEFSIGGTQKSAAFQSWKALASDGDQRAKALVQRIERRPAEEFYDLDSDPYELVNLAQFVSPAHRQDAERMELSAALDAWMAQQGDEGMETERNARAHQNRGGGKRPKAKSVPGRN</sequence>
<dbReference type="EMBL" id="WTPX01000122">
    <property type="protein sequence ID" value="NNJ27110.1"/>
    <property type="molecule type" value="Genomic_DNA"/>
</dbReference>
<feature type="domain" description="Sulfatase N-terminal" evidence="3">
    <location>
        <begin position="42"/>
        <end position="310"/>
    </location>
</feature>
<evidence type="ECO:0000256" key="1">
    <source>
        <dbReference type="SAM" id="MobiDB-lite"/>
    </source>
</evidence>
<accession>A0ABX1VHX4</accession>
<keyword evidence="2" id="KW-0732">Signal</keyword>
<protein>
    <recommendedName>
        <fullName evidence="3">Sulfatase N-terminal domain-containing protein</fullName>
    </recommendedName>
</protein>
<dbReference type="InterPro" id="IPR017850">
    <property type="entry name" value="Alkaline_phosphatase_core_sf"/>
</dbReference>
<feature type="compositionally biased region" description="Basic residues" evidence="1">
    <location>
        <begin position="480"/>
        <end position="493"/>
    </location>
</feature>
<keyword evidence="5" id="KW-1185">Reference proteome</keyword>
<organism evidence="4 5">
    <name type="scientific">Alienimonas chondri</name>
    <dbReference type="NCBI Taxonomy" id="2681879"/>
    <lineage>
        <taxon>Bacteria</taxon>
        <taxon>Pseudomonadati</taxon>
        <taxon>Planctomycetota</taxon>
        <taxon>Planctomycetia</taxon>
        <taxon>Planctomycetales</taxon>
        <taxon>Planctomycetaceae</taxon>
        <taxon>Alienimonas</taxon>
    </lineage>
</organism>
<evidence type="ECO:0000313" key="5">
    <source>
        <dbReference type="Proteomes" id="UP000609651"/>
    </source>
</evidence>
<dbReference type="PANTHER" id="PTHR43751">
    <property type="entry name" value="SULFATASE"/>
    <property type="match status" value="1"/>
</dbReference>
<dbReference type="InterPro" id="IPR000917">
    <property type="entry name" value="Sulfatase_N"/>
</dbReference>
<feature type="region of interest" description="Disordered" evidence="1">
    <location>
        <begin position="467"/>
        <end position="500"/>
    </location>
</feature>
<proteinExistence type="predicted"/>
<evidence type="ECO:0000313" key="4">
    <source>
        <dbReference type="EMBL" id="NNJ27110.1"/>
    </source>
</evidence>
<evidence type="ECO:0000259" key="3">
    <source>
        <dbReference type="Pfam" id="PF00884"/>
    </source>
</evidence>
<dbReference type="PANTHER" id="PTHR43751:SF1">
    <property type="entry name" value="SULFATASE ATSG-RELATED"/>
    <property type="match status" value="1"/>
</dbReference>
<dbReference type="CDD" id="cd16027">
    <property type="entry name" value="SGSH"/>
    <property type="match status" value="1"/>
</dbReference>
<dbReference type="RefSeq" id="WP_171188812.1">
    <property type="nucleotide sequence ID" value="NZ_WTPX01000122.1"/>
</dbReference>
<dbReference type="Pfam" id="PF00884">
    <property type="entry name" value="Sulfatase"/>
    <property type="match status" value="1"/>
</dbReference>
<evidence type="ECO:0000256" key="2">
    <source>
        <dbReference type="SAM" id="SignalP"/>
    </source>
</evidence>
<dbReference type="Gene3D" id="3.40.720.10">
    <property type="entry name" value="Alkaline Phosphatase, subunit A"/>
    <property type="match status" value="1"/>
</dbReference>
<name>A0ABX1VHX4_9PLAN</name>
<dbReference type="SUPFAM" id="SSF53649">
    <property type="entry name" value="Alkaline phosphatase-like"/>
    <property type="match status" value="1"/>
</dbReference>